<dbReference type="Proteomes" id="UP000515977">
    <property type="component" value="Chromosome"/>
</dbReference>
<accession>A0A7G9QVT7</accession>
<proteinExistence type="predicted"/>
<organism evidence="1 2">
    <name type="scientific">Thermomonas brevis</name>
    <dbReference type="NCBI Taxonomy" id="215691"/>
    <lineage>
        <taxon>Bacteria</taxon>
        <taxon>Pseudomonadati</taxon>
        <taxon>Pseudomonadota</taxon>
        <taxon>Gammaproteobacteria</taxon>
        <taxon>Lysobacterales</taxon>
        <taxon>Lysobacteraceae</taxon>
        <taxon>Thermomonas</taxon>
    </lineage>
</organism>
<name>A0A7G9QVT7_9GAMM</name>
<reference evidence="1 2" key="1">
    <citation type="submission" date="2020-08" db="EMBL/GenBank/DDBJ databases">
        <title>Genome sequence of Thermomonas brevis KACC 16975T.</title>
        <authorList>
            <person name="Hyun D.-W."/>
            <person name="Bae J.-W."/>
        </authorList>
    </citation>
    <scope>NUCLEOTIDE SEQUENCE [LARGE SCALE GENOMIC DNA]</scope>
    <source>
        <strain evidence="1 2">KACC 16975</strain>
    </source>
</reference>
<dbReference type="EMBL" id="CP060711">
    <property type="protein sequence ID" value="QNN47462.1"/>
    <property type="molecule type" value="Genomic_DNA"/>
</dbReference>
<gene>
    <name evidence="1" type="ORF">H9L17_04810</name>
</gene>
<dbReference type="AlphaFoldDB" id="A0A7G9QVT7"/>
<dbReference type="KEGG" id="tbv:H9L17_04810"/>
<sequence>MKVVIDKSFLQGKCSEQLALDQDRFDFVITESLLYEICKTKTRHRKSAARKLLSLPNNVYYTSVAKVLAYEAETSVAFQASQLSPQPPNISLLEDLASNSNLTTEIYRSIETTDRFYQDLYAAYIPHLEAWKNQTIESGISAIRRSSAANFPTHDIDNTWGTYSLIACLRYYAESIFSRYQPKKLYGNPPLRLLHDLIDLDYAVLAIVCGGIATRDKPLINCLKNVCGKNHPEIIQ</sequence>
<evidence type="ECO:0000313" key="2">
    <source>
        <dbReference type="Proteomes" id="UP000515977"/>
    </source>
</evidence>
<evidence type="ECO:0000313" key="1">
    <source>
        <dbReference type="EMBL" id="QNN47462.1"/>
    </source>
</evidence>
<protein>
    <submittedName>
        <fullName evidence="1">Uncharacterized protein</fullName>
    </submittedName>
</protein>
<keyword evidence="2" id="KW-1185">Reference proteome</keyword>
<dbReference type="RefSeq" id="WP_187571207.1">
    <property type="nucleotide sequence ID" value="NZ_CP060711.1"/>
</dbReference>